<gene>
    <name evidence="2" type="ordered locus">PAS_chr2-1_0791</name>
</gene>
<evidence type="ECO:0000256" key="1">
    <source>
        <dbReference type="SAM" id="MobiDB-lite"/>
    </source>
</evidence>
<organism evidence="2 3">
    <name type="scientific">Komagataella phaffii (strain GS115 / ATCC 20864)</name>
    <name type="common">Yeast</name>
    <name type="synonym">Pichia pastoris</name>
    <dbReference type="NCBI Taxonomy" id="644223"/>
    <lineage>
        <taxon>Eukaryota</taxon>
        <taxon>Fungi</taxon>
        <taxon>Dikarya</taxon>
        <taxon>Ascomycota</taxon>
        <taxon>Saccharomycotina</taxon>
        <taxon>Pichiomycetes</taxon>
        <taxon>Pichiales</taxon>
        <taxon>Pichiaceae</taxon>
        <taxon>Komagataella</taxon>
    </lineage>
</organism>
<feature type="compositionally biased region" description="Polar residues" evidence="1">
    <location>
        <begin position="73"/>
        <end position="85"/>
    </location>
</feature>
<dbReference type="RefSeq" id="XP_002491729.1">
    <property type="nucleotide sequence ID" value="XM_002491684.1"/>
</dbReference>
<protein>
    <submittedName>
        <fullName evidence="2">Uncharacterized protein</fullName>
    </submittedName>
</protein>
<dbReference type="AlphaFoldDB" id="C4R1S5"/>
<evidence type="ECO:0000313" key="2">
    <source>
        <dbReference type="EMBL" id="CAY69449.1"/>
    </source>
</evidence>
<keyword evidence="3" id="KW-1185">Reference proteome</keyword>
<dbReference type="InParanoid" id="C4R1S5"/>
<dbReference type="KEGG" id="ppa:PAS_chr2-1_0791"/>
<reference evidence="2 3" key="1">
    <citation type="journal article" date="2009" name="Nat. Biotechnol.">
        <title>Genome sequence of the recombinant protein production host Pichia pastoris.</title>
        <authorList>
            <person name="De Schutter K."/>
            <person name="Lin Y.C."/>
            <person name="Tiels P."/>
            <person name="Van Hecke A."/>
            <person name="Glinka S."/>
            <person name="Weber-Lehmann J."/>
            <person name="Rouze P."/>
            <person name="Van de Peer Y."/>
            <person name="Callewaert N."/>
        </authorList>
    </citation>
    <scope>NUCLEOTIDE SEQUENCE [LARGE SCALE GENOMIC DNA]</scope>
    <source>
        <strain evidence="3">GS115 / ATCC 20864</strain>
    </source>
</reference>
<feature type="region of interest" description="Disordered" evidence="1">
    <location>
        <begin position="73"/>
        <end position="96"/>
    </location>
</feature>
<dbReference type="OrthoDB" id="10301918at2759"/>
<dbReference type="HOGENOM" id="CLU_1272708_0_0_1"/>
<dbReference type="GeneID" id="8198068"/>
<dbReference type="EMBL" id="FN392320">
    <property type="protein sequence ID" value="CAY69449.1"/>
    <property type="molecule type" value="Genomic_DNA"/>
</dbReference>
<name>C4R1S5_KOMPG</name>
<accession>C4R1S5</accession>
<dbReference type="Proteomes" id="UP000000314">
    <property type="component" value="Chromosome 2"/>
</dbReference>
<sequence>MGNIQDENSKDGRLMLPTHDSYYDYNFDSLKTPGSVGFIGRKASKRNSVMKRRDLNLKRVKDVSHSVRTEFNTSLDTGSSKSSLEASAKHTGSELPKTGKQQYILVSHESQGGPLAPLDSFLNLDVLQCDKYTQASPLHNMLEIPCDPIGSSNERMLLSMLDQECHILRSTVPNGLTQRWNDKIYSGLRFLYFSLPRISLLQGEECSLLKSLIGCRE</sequence>
<evidence type="ECO:0000313" key="3">
    <source>
        <dbReference type="Proteomes" id="UP000000314"/>
    </source>
</evidence>
<proteinExistence type="predicted"/>